<comment type="caution">
    <text evidence="2">The sequence shown here is derived from an EMBL/GenBank/DDBJ whole genome shotgun (WGS) entry which is preliminary data.</text>
</comment>
<dbReference type="AlphaFoldDB" id="A0A9D2MJ18"/>
<feature type="transmembrane region" description="Helical" evidence="1">
    <location>
        <begin position="260"/>
        <end position="281"/>
    </location>
</feature>
<evidence type="ECO:0000313" key="2">
    <source>
        <dbReference type="EMBL" id="HJB74993.1"/>
    </source>
</evidence>
<accession>A0A9D2MJ18</accession>
<feature type="transmembrane region" description="Helical" evidence="1">
    <location>
        <begin position="76"/>
        <end position="93"/>
    </location>
</feature>
<name>A0A9D2MJ18_9FIRM</name>
<feature type="transmembrane region" description="Helical" evidence="1">
    <location>
        <begin position="293"/>
        <end position="314"/>
    </location>
</feature>
<proteinExistence type="predicted"/>
<feature type="transmembrane region" description="Helical" evidence="1">
    <location>
        <begin position="128"/>
        <end position="144"/>
    </location>
</feature>
<keyword evidence="1" id="KW-0472">Membrane</keyword>
<dbReference type="InterPro" id="IPR049458">
    <property type="entry name" value="EpsG-like"/>
</dbReference>
<protein>
    <submittedName>
        <fullName evidence="2">EpsG family protein</fullName>
    </submittedName>
</protein>
<keyword evidence="1" id="KW-0812">Transmembrane</keyword>
<feature type="transmembrane region" description="Helical" evidence="1">
    <location>
        <begin position="210"/>
        <end position="229"/>
    </location>
</feature>
<feature type="transmembrane region" description="Helical" evidence="1">
    <location>
        <begin position="177"/>
        <end position="203"/>
    </location>
</feature>
<evidence type="ECO:0000313" key="3">
    <source>
        <dbReference type="Proteomes" id="UP000823877"/>
    </source>
</evidence>
<feature type="transmembrane region" description="Helical" evidence="1">
    <location>
        <begin position="366"/>
        <end position="382"/>
    </location>
</feature>
<dbReference type="Proteomes" id="UP000823877">
    <property type="component" value="Unassembled WGS sequence"/>
</dbReference>
<keyword evidence="1" id="KW-1133">Transmembrane helix</keyword>
<reference evidence="2" key="1">
    <citation type="journal article" date="2021" name="PeerJ">
        <title>Extensive microbial diversity within the chicken gut microbiome revealed by metagenomics and culture.</title>
        <authorList>
            <person name="Gilroy R."/>
            <person name="Ravi A."/>
            <person name="Getino M."/>
            <person name="Pursley I."/>
            <person name="Horton D.L."/>
            <person name="Alikhan N.F."/>
            <person name="Baker D."/>
            <person name="Gharbi K."/>
            <person name="Hall N."/>
            <person name="Watson M."/>
            <person name="Adriaenssens E.M."/>
            <person name="Foster-Nyarko E."/>
            <person name="Jarju S."/>
            <person name="Secka A."/>
            <person name="Antonio M."/>
            <person name="Oren A."/>
            <person name="Chaudhuri R.R."/>
            <person name="La Ragione R."/>
            <person name="Hildebrand F."/>
            <person name="Pallen M.J."/>
        </authorList>
    </citation>
    <scope>NUCLEOTIDE SEQUENCE</scope>
    <source>
        <strain evidence="2">CHK188-16595</strain>
    </source>
</reference>
<sequence>MLVYLAVVAVFFLLYFLIPRKQAWIPFTFLVLGLAVLAFFAVPNENDDLGRYFRIIDAMRNGGWSRFQEMLDSNEFNFGALPVAGYYFYFISLFPDNHFLPFFTVLIAYGCLMNVIYKVAKRFDVDKFYLAIALFFFISTYWFYDLYSGTRNGLAFAISVACIYYHFVEKKNILLCFVGYVLAIGLHSTGIIIIVLAAFAWLSYKTSSKFVNILMIFVIAAGSVAITVLSNLTDNEFIQNLAGQTENVTDTLNISTQTNFLVNVATYLVSVLIFTYCYTYLKNYVENKGDLRFFRFAEIVLFFMLGTIVSNMLFHRVARWILPVMIACVYMVGMQIQKNRIDGKLINLYYDSDTPKAEKIRAMNKGITSFFLFAYSAVHFWYDFTGSSLIWLNVSF</sequence>
<reference evidence="2" key="2">
    <citation type="submission" date="2021-04" db="EMBL/GenBank/DDBJ databases">
        <authorList>
            <person name="Gilroy R."/>
        </authorList>
    </citation>
    <scope>NUCLEOTIDE SEQUENCE</scope>
    <source>
        <strain evidence="2">CHK188-16595</strain>
    </source>
</reference>
<evidence type="ECO:0000256" key="1">
    <source>
        <dbReference type="SAM" id="Phobius"/>
    </source>
</evidence>
<gene>
    <name evidence="2" type="ORF">IAA37_04875</name>
</gene>
<dbReference type="Pfam" id="PF14897">
    <property type="entry name" value="EpsG"/>
    <property type="match status" value="1"/>
</dbReference>
<organism evidence="2 3">
    <name type="scientific">Candidatus Eubacterium faecale</name>
    <dbReference type="NCBI Taxonomy" id="2838568"/>
    <lineage>
        <taxon>Bacteria</taxon>
        <taxon>Bacillati</taxon>
        <taxon>Bacillota</taxon>
        <taxon>Clostridia</taxon>
        <taxon>Eubacteriales</taxon>
        <taxon>Eubacteriaceae</taxon>
        <taxon>Eubacterium</taxon>
    </lineage>
</organism>
<dbReference type="EMBL" id="DWXN01000010">
    <property type="protein sequence ID" value="HJB74993.1"/>
    <property type="molecule type" value="Genomic_DNA"/>
</dbReference>
<feature type="transmembrane region" description="Helical" evidence="1">
    <location>
        <begin position="23"/>
        <end position="42"/>
    </location>
</feature>
<feature type="transmembrane region" description="Helical" evidence="1">
    <location>
        <begin position="99"/>
        <end position="116"/>
    </location>
</feature>